<comment type="similarity">
    <text evidence="2 11">Belongs to the WhiB family.</text>
</comment>
<comment type="caution">
    <text evidence="14">The sequence shown here is derived from an EMBL/GenBank/DDBJ whole genome shotgun (WGS) entry which is preliminary data.</text>
</comment>
<evidence type="ECO:0000256" key="3">
    <source>
        <dbReference type="ARBA" id="ARBA00022485"/>
    </source>
</evidence>
<dbReference type="InterPro" id="IPR003482">
    <property type="entry name" value="Whib"/>
</dbReference>
<protein>
    <recommendedName>
        <fullName evidence="11">Transcriptional regulator WhiB</fullName>
    </recommendedName>
</protein>
<evidence type="ECO:0000256" key="11">
    <source>
        <dbReference type="HAMAP-Rule" id="MF_01479"/>
    </source>
</evidence>
<evidence type="ECO:0000256" key="12">
    <source>
        <dbReference type="SAM" id="MobiDB-lite"/>
    </source>
</evidence>
<evidence type="ECO:0000256" key="7">
    <source>
        <dbReference type="ARBA" id="ARBA00023015"/>
    </source>
</evidence>
<gene>
    <name evidence="11" type="primary">whiB</name>
    <name evidence="14" type="ORF">ABT272_08905</name>
</gene>
<sequence>MTCTPSEDPAGSDWRDQAACVGEDPEIFFPLSDLVAPHAEASLARTICRRCPVIIACRTWALDHGEDDGIWGATTAAQRRAIRRATAEFTAASGRHSDETGEPSELAVRRHAVPRPRLLGRAARPATPVRGRALVRRRSSYDAGRRRQGRR</sequence>
<reference evidence="14 15" key="1">
    <citation type="submission" date="2024-06" db="EMBL/GenBank/DDBJ databases">
        <title>The Natural Products Discovery Center: Release of the First 8490 Sequenced Strains for Exploring Actinobacteria Biosynthetic Diversity.</title>
        <authorList>
            <person name="Kalkreuter E."/>
            <person name="Kautsar S.A."/>
            <person name="Yang D."/>
            <person name="Bader C.D."/>
            <person name="Teijaro C.N."/>
            <person name="Fluegel L."/>
            <person name="Davis C.M."/>
            <person name="Simpson J.R."/>
            <person name="Lauterbach L."/>
            <person name="Steele A.D."/>
            <person name="Gui C."/>
            <person name="Meng S."/>
            <person name="Li G."/>
            <person name="Viehrig K."/>
            <person name="Ye F."/>
            <person name="Su P."/>
            <person name="Kiefer A.F."/>
            <person name="Nichols A."/>
            <person name="Cepeda A.J."/>
            <person name="Yan W."/>
            <person name="Fan B."/>
            <person name="Jiang Y."/>
            <person name="Adhikari A."/>
            <person name="Zheng C.-J."/>
            <person name="Schuster L."/>
            <person name="Cowan T.M."/>
            <person name="Smanski M.J."/>
            <person name="Chevrette M.G."/>
            <person name="De Carvalho L.P.S."/>
            <person name="Shen B."/>
        </authorList>
    </citation>
    <scope>NUCLEOTIDE SEQUENCE [LARGE SCALE GENOMIC DNA]</scope>
    <source>
        <strain evidence="14 15">NPDC001166</strain>
    </source>
</reference>
<dbReference type="PROSITE" id="PS51674">
    <property type="entry name" value="4FE4S_WBL"/>
    <property type="match status" value="1"/>
</dbReference>
<comment type="function">
    <text evidence="11">Acts as a transcriptional regulator. Probably redox-responsive. The apo- but not holo-form probably binds DNA.</text>
</comment>
<dbReference type="PANTHER" id="PTHR38839">
    <property type="entry name" value="TRANSCRIPTIONAL REGULATOR WHID-RELATED"/>
    <property type="match status" value="1"/>
</dbReference>
<proteinExistence type="inferred from homology"/>
<evidence type="ECO:0000259" key="13">
    <source>
        <dbReference type="PROSITE" id="PS51674"/>
    </source>
</evidence>
<keyword evidence="5 11" id="KW-0408">Iron</keyword>
<feature type="binding site" evidence="11">
    <location>
        <position position="48"/>
    </location>
    <ligand>
        <name>[4Fe-4S] cluster</name>
        <dbReference type="ChEBI" id="CHEBI:49883"/>
    </ligand>
</feature>
<accession>A0ABV1U2F1</accession>
<evidence type="ECO:0000256" key="9">
    <source>
        <dbReference type="ARBA" id="ARBA00023157"/>
    </source>
</evidence>
<evidence type="ECO:0000256" key="4">
    <source>
        <dbReference type="ARBA" id="ARBA00022723"/>
    </source>
</evidence>
<comment type="cofactor">
    <cofactor evidence="11">
        <name>[4Fe-4S] cluster</name>
        <dbReference type="ChEBI" id="CHEBI:49883"/>
    </cofactor>
    <text evidence="11">Binds 1 [4Fe-4S] cluster per subunit. Following nitrosylation of the [4Fe-4S] cluster binds 1 [4Fe-8(NO)] cluster per subunit.</text>
</comment>
<feature type="domain" description="4Fe-4S Wbl-type" evidence="13">
    <location>
        <begin position="19"/>
        <end position="81"/>
    </location>
</feature>
<dbReference type="EMBL" id="JBEPAZ010000005">
    <property type="protein sequence ID" value="MER6427853.1"/>
    <property type="molecule type" value="Genomic_DNA"/>
</dbReference>
<keyword evidence="11" id="KW-0963">Cytoplasm</keyword>
<feature type="binding site" evidence="11">
    <location>
        <position position="20"/>
    </location>
    <ligand>
        <name>[4Fe-4S] cluster</name>
        <dbReference type="ChEBI" id="CHEBI:49883"/>
    </ligand>
</feature>
<feature type="binding site" evidence="11">
    <location>
        <position position="57"/>
    </location>
    <ligand>
        <name>[4Fe-4S] cluster</name>
        <dbReference type="ChEBI" id="CHEBI:49883"/>
    </ligand>
</feature>
<keyword evidence="8 11" id="KW-0238">DNA-binding</keyword>
<keyword evidence="4 11" id="KW-0479">Metal-binding</keyword>
<dbReference type="PANTHER" id="PTHR38839:SF6">
    <property type="entry name" value="TRANSCRIPTIONAL REGULATOR WHIB1"/>
    <property type="match status" value="1"/>
</dbReference>
<name>A0ABV1U2F1_9ACTN</name>
<dbReference type="Pfam" id="PF02467">
    <property type="entry name" value="Whib"/>
    <property type="match status" value="1"/>
</dbReference>
<feature type="binding site" evidence="11">
    <location>
        <position position="51"/>
    </location>
    <ligand>
        <name>[4Fe-4S] cluster</name>
        <dbReference type="ChEBI" id="CHEBI:49883"/>
    </ligand>
</feature>
<dbReference type="HAMAP" id="MF_01479">
    <property type="entry name" value="WhiB"/>
    <property type="match status" value="1"/>
</dbReference>
<comment type="PTM">
    <text evidence="11">Upon Fe-S cluster removal intramolecular disulfide bonds are formed.</text>
</comment>
<evidence type="ECO:0000256" key="2">
    <source>
        <dbReference type="ARBA" id="ARBA00006597"/>
    </source>
</evidence>
<dbReference type="InterPro" id="IPR034768">
    <property type="entry name" value="4FE4S_WBL"/>
</dbReference>
<dbReference type="Proteomes" id="UP001470023">
    <property type="component" value="Unassembled WGS sequence"/>
</dbReference>
<keyword evidence="9 11" id="KW-1015">Disulfide bond</keyword>
<dbReference type="RefSeq" id="WP_073898486.1">
    <property type="nucleotide sequence ID" value="NZ_JBEPAZ010000005.1"/>
</dbReference>
<keyword evidence="15" id="KW-1185">Reference proteome</keyword>
<evidence type="ECO:0000256" key="8">
    <source>
        <dbReference type="ARBA" id="ARBA00023125"/>
    </source>
</evidence>
<keyword evidence="6 11" id="KW-0411">Iron-sulfur</keyword>
<feature type="compositionally biased region" description="Low complexity" evidence="12">
    <location>
        <begin position="115"/>
        <end position="128"/>
    </location>
</feature>
<feature type="region of interest" description="Disordered" evidence="12">
    <location>
        <begin position="89"/>
        <end position="151"/>
    </location>
</feature>
<keyword evidence="3 11" id="KW-0004">4Fe-4S</keyword>
<evidence type="ECO:0000256" key="10">
    <source>
        <dbReference type="ARBA" id="ARBA00023163"/>
    </source>
</evidence>
<keyword evidence="10 11" id="KW-0804">Transcription</keyword>
<evidence type="ECO:0000256" key="5">
    <source>
        <dbReference type="ARBA" id="ARBA00023004"/>
    </source>
</evidence>
<comment type="PTM">
    <text evidence="11">The Fe-S cluster can be nitrosylated by nitric oxide (NO).</text>
</comment>
<evidence type="ECO:0000313" key="15">
    <source>
        <dbReference type="Proteomes" id="UP001470023"/>
    </source>
</evidence>
<organism evidence="14 15">
    <name type="scientific">Streptomyces sp. 900105245</name>
    <dbReference type="NCBI Taxonomy" id="3154379"/>
    <lineage>
        <taxon>Bacteria</taxon>
        <taxon>Bacillati</taxon>
        <taxon>Actinomycetota</taxon>
        <taxon>Actinomycetes</taxon>
        <taxon>Kitasatosporales</taxon>
        <taxon>Streptomycetaceae</taxon>
        <taxon>Streptomyces</taxon>
    </lineage>
</organism>
<evidence type="ECO:0000313" key="14">
    <source>
        <dbReference type="EMBL" id="MER6427853.1"/>
    </source>
</evidence>
<comment type="subcellular location">
    <subcellularLocation>
        <location evidence="1 11">Cytoplasm</location>
    </subcellularLocation>
</comment>
<evidence type="ECO:0000256" key="6">
    <source>
        <dbReference type="ARBA" id="ARBA00023014"/>
    </source>
</evidence>
<keyword evidence="7 11" id="KW-0805">Transcription regulation</keyword>
<evidence type="ECO:0000256" key="1">
    <source>
        <dbReference type="ARBA" id="ARBA00004496"/>
    </source>
</evidence>